<proteinExistence type="predicted"/>
<protein>
    <recommendedName>
        <fullName evidence="1">Bbp19-like phage domain-containing protein</fullName>
    </recommendedName>
</protein>
<feature type="domain" description="Bbp19-like phage" evidence="1">
    <location>
        <begin position="14"/>
        <end position="74"/>
    </location>
</feature>
<dbReference type="EMBL" id="BK032669">
    <property type="protein sequence ID" value="DAF54023.1"/>
    <property type="molecule type" value="Genomic_DNA"/>
</dbReference>
<accession>A0A8S5STK7</accession>
<name>A0A8S5STK7_9CAUD</name>
<dbReference type="InterPro" id="IPR057447">
    <property type="entry name" value="Bbp19-like_phage"/>
</dbReference>
<dbReference type="Pfam" id="PF25181">
    <property type="entry name" value="Phage_Bbp19"/>
    <property type="match status" value="1"/>
</dbReference>
<evidence type="ECO:0000313" key="2">
    <source>
        <dbReference type="EMBL" id="DAF54023.1"/>
    </source>
</evidence>
<reference evidence="2" key="1">
    <citation type="journal article" date="2021" name="Proc. Natl. Acad. Sci. U.S.A.">
        <title>A Catalog of Tens of Thousands of Viruses from Human Metagenomes Reveals Hidden Associations with Chronic Diseases.</title>
        <authorList>
            <person name="Tisza M.J."/>
            <person name="Buck C.B."/>
        </authorList>
    </citation>
    <scope>NUCLEOTIDE SEQUENCE</scope>
    <source>
        <strain evidence="2">CtFgp7</strain>
    </source>
</reference>
<evidence type="ECO:0000259" key="1">
    <source>
        <dbReference type="Pfam" id="PF25181"/>
    </source>
</evidence>
<sequence>MNALKKKIRLVKAYKSLFNSEDGRLVLNDLMKVSGYYLPVTKPRDAVYTAFLDGKRAMMTEILRRTHVSQERIARVYRELLEEEEERYERRNDDRS</sequence>
<organism evidence="2">
    <name type="scientific">Siphoviridae sp. ctFgp7</name>
    <dbReference type="NCBI Taxonomy" id="2827821"/>
    <lineage>
        <taxon>Viruses</taxon>
        <taxon>Duplodnaviria</taxon>
        <taxon>Heunggongvirae</taxon>
        <taxon>Uroviricota</taxon>
        <taxon>Caudoviricetes</taxon>
    </lineage>
</organism>